<keyword evidence="2" id="KW-0808">Transferase</keyword>
<comment type="caution">
    <text evidence="2">The sequence shown here is derived from an EMBL/GenBank/DDBJ whole genome shotgun (WGS) entry which is preliminary data.</text>
</comment>
<evidence type="ECO:0000313" key="3">
    <source>
        <dbReference type="Proteomes" id="UP000554482"/>
    </source>
</evidence>
<protein>
    <submittedName>
        <fullName evidence="2">Udp-glycosyltransferase 85a2</fullName>
    </submittedName>
</protein>
<name>A0A7J6XGX5_THATH</name>
<dbReference type="AlphaFoldDB" id="A0A7J6XGX5"/>
<evidence type="ECO:0000256" key="1">
    <source>
        <dbReference type="ARBA" id="ARBA00009995"/>
    </source>
</evidence>
<evidence type="ECO:0000313" key="2">
    <source>
        <dbReference type="EMBL" id="KAF5208365.1"/>
    </source>
</evidence>
<comment type="similarity">
    <text evidence="1">Belongs to the UDP-glycosyltransferase family.</text>
</comment>
<keyword evidence="3" id="KW-1185">Reference proteome</keyword>
<proteinExistence type="inferred from homology"/>
<dbReference type="PANTHER" id="PTHR11926:SF1547">
    <property type="entry name" value="GLYCOSYLTRANSFERASE"/>
    <property type="match status" value="1"/>
</dbReference>
<dbReference type="PANTHER" id="PTHR11926">
    <property type="entry name" value="GLUCOSYL/GLUCURONOSYL TRANSFERASES"/>
    <property type="match status" value="1"/>
</dbReference>
<organism evidence="2 3">
    <name type="scientific">Thalictrum thalictroides</name>
    <name type="common">Rue-anemone</name>
    <name type="synonym">Anemone thalictroides</name>
    <dbReference type="NCBI Taxonomy" id="46969"/>
    <lineage>
        <taxon>Eukaryota</taxon>
        <taxon>Viridiplantae</taxon>
        <taxon>Streptophyta</taxon>
        <taxon>Embryophyta</taxon>
        <taxon>Tracheophyta</taxon>
        <taxon>Spermatophyta</taxon>
        <taxon>Magnoliopsida</taxon>
        <taxon>Ranunculales</taxon>
        <taxon>Ranunculaceae</taxon>
        <taxon>Thalictroideae</taxon>
        <taxon>Thalictrum</taxon>
    </lineage>
</organism>
<dbReference type="GO" id="GO:0080044">
    <property type="term" value="F:quercetin 7-O-glucosyltransferase activity"/>
    <property type="evidence" value="ECO:0007669"/>
    <property type="project" value="TreeGrafter"/>
</dbReference>
<dbReference type="Gene3D" id="3.40.50.2000">
    <property type="entry name" value="Glycogen Phosphorylase B"/>
    <property type="match status" value="1"/>
</dbReference>
<dbReference type="GO" id="GO:0080043">
    <property type="term" value="F:quercetin 3-O-glucosyltransferase activity"/>
    <property type="evidence" value="ECO:0007669"/>
    <property type="project" value="TreeGrafter"/>
</dbReference>
<dbReference type="SUPFAM" id="SSF53756">
    <property type="entry name" value="UDP-Glycosyltransferase/glycogen phosphorylase"/>
    <property type="match status" value="1"/>
</dbReference>
<accession>A0A7J6XGX5</accession>
<sequence length="119" mass="13491">MSFGIQAGEISKGSVLDCISLWIHGYIHYRELINRGLIPLKDESYLSNGYLDTPIDWIPAGMRNIRLKDLPSFIRTTDRDDIMPNFLGEQVQNCLKSSAIIFNTFDELEQEVLNAIVAS</sequence>
<dbReference type="OrthoDB" id="5835829at2759"/>
<reference evidence="2 3" key="1">
    <citation type="submission" date="2020-06" db="EMBL/GenBank/DDBJ databases">
        <title>Transcriptomic and genomic resources for Thalictrum thalictroides and T. hernandezii: Facilitating candidate gene discovery in an emerging model plant lineage.</title>
        <authorList>
            <person name="Arias T."/>
            <person name="Riano-Pachon D.M."/>
            <person name="Di Stilio V.S."/>
        </authorList>
    </citation>
    <scope>NUCLEOTIDE SEQUENCE [LARGE SCALE GENOMIC DNA]</scope>
    <source>
        <strain evidence="3">cv. WT478/WT964</strain>
        <tissue evidence="2">Leaves</tissue>
    </source>
</reference>
<gene>
    <name evidence="2" type="ORF">FRX31_002048</name>
</gene>
<dbReference type="EMBL" id="JABWDY010000103">
    <property type="protein sequence ID" value="KAF5208365.1"/>
    <property type="molecule type" value="Genomic_DNA"/>
</dbReference>
<dbReference type="Proteomes" id="UP000554482">
    <property type="component" value="Unassembled WGS sequence"/>
</dbReference>